<name>X0H0T2_FUSOX</name>
<organism evidence="1">
    <name type="scientific">Fusarium oxysporum f. sp. conglutinans race 2 54008</name>
    <dbReference type="NCBI Taxonomy" id="1089457"/>
    <lineage>
        <taxon>Eukaryota</taxon>
        <taxon>Fungi</taxon>
        <taxon>Dikarya</taxon>
        <taxon>Ascomycota</taxon>
        <taxon>Pezizomycotina</taxon>
        <taxon>Sordariomycetes</taxon>
        <taxon>Hypocreomycetidae</taxon>
        <taxon>Hypocreales</taxon>
        <taxon>Nectriaceae</taxon>
        <taxon>Fusarium</taxon>
        <taxon>Fusarium oxysporum species complex</taxon>
    </lineage>
</organism>
<sequence length="35" mass="3994">MFFPPFSVDNSMYGEYDELPIDVDNTGSSEEDMSQ</sequence>
<accession>X0H0T2</accession>
<dbReference type="EMBL" id="JH659114">
    <property type="protein sequence ID" value="EXL65706.1"/>
    <property type="molecule type" value="Genomic_DNA"/>
</dbReference>
<reference evidence="1" key="1">
    <citation type="submission" date="2011-11" db="EMBL/GenBank/DDBJ databases">
        <title>The Genome Sequence of Fusarium oxysporum PHW808.</title>
        <authorList>
            <consortium name="The Broad Institute Genome Sequencing Platform"/>
            <person name="Ma L.-J."/>
            <person name="Gale L.R."/>
            <person name="Schwartz D.C."/>
            <person name="Zhou S."/>
            <person name="Corby-Kistler H."/>
            <person name="Young S.K."/>
            <person name="Zeng Q."/>
            <person name="Gargeya S."/>
            <person name="Fitzgerald M."/>
            <person name="Haas B."/>
            <person name="Abouelleil A."/>
            <person name="Alvarado L."/>
            <person name="Arachchi H.M."/>
            <person name="Berlin A."/>
            <person name="Brown A."/>
            <person name="Chapman S.B."/>
            <person name="Chen Z."/>
            <person name="Dunbar C."/>
            <person name="Freedman E."/>
            <person name="Gearin G."/>
            <person name="Goldberg J."/>
            <person name="Griggs A."/>
            <person name="Gujja S."/>
            <person name="Heiman D."/>
            <person name="Howarth C."/>
            <person name="Larson L."/>
            <person name="Lui A."/>
            <person name="MacDonald P.J.P."/>
            <person name="Montmayeur A."/>
            <person name="Murphy C."/>
            <person name="Neiman D."/>
            <person name="Pearson M."/>
            <person name="Priest M."/>
            <person name="Roberts A."/>
            <person name="Saif S."/>
            <person name="Shea T."/>
            <person name="Shenoy N."/>
            <person name="Sisk P."/>
            <person name="Stolte C."/>
            <person name="Sykes S."/>
            <person name="Wortman J."/>
            <person name="Nusbaum C."/>
            <person name="Birren B."/>
        </authorList>
    </citation>
    <scope>NUCLEOTIDE SEQUENCE [LARGE SCALE GENOMIC DNA]</scope>
    <source>
        <strain evidence="1">54008</strain>
    </source>
</reference>
<reference evidence="1" key="2">
    <citation type="submission" date="2012-05" db="EMBL/GenBank/DDBJ databases">
        <title>The Genome Annotation of Fusarium oxysporum PHW808.</title>
        <authorList>
            <consortium name="The Broad Institute Genomics Platform"/>
            <person name="Ma L.-J."/>
            <person name="Corby-Kistler H."/>
            <person name="Broz K."/>
            <person name="Gale L.R."/>
            <person name="Jonkers W."/>
            <person name="O'Donnell K."/>
            <person name="Ploetz R."/>
            <person name="Steinberg C."/>
            <person name="Schwartz D.C."/>
            <person name="VanEtten H."/>
            <person name="Zhou S."/>
            <person name="Young S.K."/>
            <person name="Zeng Q."/>
            <person name="Gargeya S."/>
            <person name="Fitzgerald M."/>
            <person name="Abouelleil A."/>
            <person name="Alvarado L."/>
            <person name="Chapman S.B."/>
            <person name="Gainer-Dewar J."/>
            <person name="Goldberg J."/>
            <person name="Griggs A."/>
            <person name="Gujja S."/>
            <person name="Hansen M."/>
            <person name="Howarth C."/>
            <person name="Imamovic A."/>
            <person name="Ireland A."/>
            <person name="Larimer J."/>
            <person name="McCowan C."/>
            <person name="Murphy C."/>
            <person name="Pearson M."/>
            <person name="Poon T.W."/>
            <person name="Priest M."/>
            <person name="Roberts A."/>
            <person name="Saif S."/>
            <person name="Shea T."/>
            <person name="Sykes S."/>
            <person name="Wortman J."/>
            <person name="Nusbaum C."/>
            <person name="Birren B."/>
        </authorList>
    </citation>
    <scope>NUCLEOTIDE SEQUENCE</scope>
    <source>
        <strain evidence="1">54008</strain>
    </source>
</reference>
<evidence type="ECO:0000313" key="1">
    <source>
        <dbReference type="EMBL" id="EXL65706.1"/>
    </source>
</evidence>
<dbReference type="OrthoDB" id="5153304at2759"/>
<dbReference type="HOGENOM" id="CLU_3368568_0_0_1"/>
<protein>
    <submittedName>
        <fullName evidence="1">Uncharacterized protein</fullName>
    </submittedName>
</protein>
<dbReference type="Proteomes" id="UP000030676">
    <property type="component" value="Unassembled WGS sequence"/>
</dbReference>
<gene>
    <name evidence="1" type="ORF">FOPG_18076</name>
</gene>
<dbReference type="AlphaFoldDB" id="X0H0T2"/>
<proteinExistence type="predicted"/>